<name>A0AAY5L256_ESOLU</name>
<proteinExistence type="inferred from homology"/>
<dbReference type="PANTHER" id="PTHR11592">
    <property type="entry name" value="GLUTATHIONE PEROXIDASE"/>
    <property type="match status" value="1"/>
</dbReference>
<evidence type="ECO:0000256" key="3">
    <source>
        <dbReference type="ARBA" id="ARBA00023002"/>
    </source>
</evidence>
<dbReference type="Ensembl" id="ENSELUT00000099922.1">
    <property type="protein sequence ID" value="ENSELUP00000095408.1"/>
    <property type="gene ID" value="ENSELUG00000043740.1"/>
</dbReference>
<evidence type="ECO:0000313" key="5">
    <source>
        <dbReference type="Ensembl" id="ENSELUP00000095408.1"/>
    </source>
</evidence>
<dbReference type="PANTHER" id="PTHR11592:SF81">
    <property type="entry name" value="GLUTATHIONE PEROXIDASE"/>
    <property type="match status" value="1"/>
</dbReference>
<organism evidence="5 6">
    <name type="scientific">Esox lucius</name>
    <name type="common">Northern pike</name>
    <dbReference type="NCBI Taxonomy" id="8010"/>
    <lineage>
        <taxon>Eukaryota</taxon>
        <taxon>Metazoa</taxon>
        <taxon>Chordata</taxon>
        <taxon>Craniata</taxon>
        <taxon>Vertebrata</taxon>
        <taxon>Euteleostomi</taxon>
        <taxon>Actinopterygii</taxon>
        <taxon>Neopterygii</taxon>
        <taxon>Teleostei</taxon>
        <taxon>Protacanthopterygii</taxon>
        <taxon>Esociformes</taxon>
        <taxon>Esocidae</taxon>
        <taxon>Esox</taxon>
    </lineage>
</organism>
<protein>
    <recommendedName>
        <fullName evidence="4">Glutathione peroxidase</fullName>
    </recommendedName>
</protein>
<evidence type="ECO:0000256" key="2">
    <source>
        <dbReference type="ARBA" id="ARBA00022559"/>
    </source>
</evidence>
<dbReference type="InterPro" id="IPR036249">
    <property type="entry name" value="Thioredoxin-like_sf"/>
</dbReference>
<keyword evidence="2 4" id="KW-0575">Peroxidase</keyword>
<dbReference type="InterPro" id="IPR000889">
    <property type="entry name" value="Glutathione_peroxidase"/>
</dbReference>
<reference evidence="5" key="2">
    <citation type="submission" date="2025-08" db="UniProtKB">
        <authorList>
            <consortium name="Ensembl"/>
        </authorList>
    </citation>
    <scope>IDENTIFICATION</scope>
</reference>
<comment type="similarity">
    <text evidence="1 4">Belongs to the glutathione peroxidase family.</text>
</comment>
<dbReference type="Proteomes" id="UP000265140">
    <property type="component" value="Chromosome 6"/>
</dbReference>
<dbReference type="PRINTS" id="PR01011">
    <property type="entry name" value="GLUTPROXDASE"/>
</dbReference>
<dbReference type="Pfam" id="PF00255">
    <property type="entry name" value="GSHPx"/>
    <property type="match status" value="1"/>
</dbReference>
<dbReference type="AlphaFoldDB" id="A0AAY5L256"/>
<dbReference type="GO" id="GO:0006979">
    <property type="term" value="P:response to oxidative stress"/>
    <property type="evidence" value="ECO:0007669"/>
    <property type="project" value="InterPro"/>
</dbReference>
<dbReference type="PROSITE" id="PS51355">
    <property type="entry name" value="GLUTATHIONE_PEROXID_3"/>
    <property type="match status" value="1"/>
</dbReference>
<reference evidence="5 6" key="1">
    <citation type="submission" date="2020-02" db="EMBL/GenBank/DDBJ databases">
        <title>Esox lucius (northern pike) genome, fEsoLuc1, primary haplotype.</title>
        <authorList>
            <person name="Myers G."/>
            <person name="Karagic N."/>
            <person name="Meyer A."/>
            <person name="Pippel M."/>
            <person name="Reichard M."/>
            <person name="Winkler S."/>
            <person name="Tracey A."/>
            <person name="Sims Y."/>
            <person name="Howe K."/>
            <person name="Rhie A."/>
            <person name="Formenti G."/>
            <person name="Durbin R."/>
            <person name="Fedrigo O."/>
            <person name="Jarvis E.D."/>
        </authorList>
    </citation>
    <scope>NUCLEOTIDE SEQUENCE [LARGE SCALE GENOMIC DNA]</scope>
</reference>
<accession>A0AAY5L256</accession>
<sequence length="211" mass="24517">RICRATQTAEQWPVNSSLAKLLTLMACIKSIYDFNAETLDGQTIPLSIYRGKVNFQVVFSFYSSVRQYHRLNALMEMFGHLNFTVLGFSCNQFGLQAPEANHETLNILKYVRPGGGFVPKFPVFGKIEVNGLNEEPLFTYLKESLPYVNPVIGDIKKFYWSPIKVNDLRWNFEKFLIASDGEPYRRRGKLSLDTIWKEIQYAFWYGMVYHK</sequence>
<keyword evidence="3 4" id="KW-0560">Oxidoreductase</keyword>
<dbReference type="SUPFAM" id="SSF52833">
    <property type="entry name" value="Thioredoxin-like"/>
    <property type="match status" value="1"/>
</dbReference>
<evidence type="ECO:0000313" key="6">
    <source>
        <dbReference type="Proteomes" id="UP000265140"/>
    </source>
</evidence>
<evidence type="ECO:0000256" key="4">
    <source>
        <dbReference type="RuleBase" id="RU000499"/>
    </source>
</evidence>
<reference evidence="5" key="3">
    <citation type="submission" date="2025-09" db="UniProtKB">
        <authorList>
            <consortium name="Ensembl"/>
        </authorList>
    </citation>
    <scope>IDENTIFICATION</scope>
</reference>
<evidence type="ECO:0000256" key="1">
    <source>
        <dbReference type="ARBA" id="ARBA00006926"/>
    </source>
</evidence>
<keyword evidence="6" id="KW-1185">Reference proteome</keyword>
<dbReference type="GeneTree" id="ENSGT00940000156150"/>
<dbReference type="Gene3D" id="3.40.30.10">
    <property type="entry name" value="Glutaredoxin"/>
    <property type="match status" value="1"/>
</dbReference>
<dbReference type="GO" id="GO:0004602">
    <property type="term" value="F:glutathione peroxidase activity"/>
    <property type="evidence" value="ECO:0007669"/>
    <property type="project" value="TreeGrafter"/>
</dbReference>